<evidence type="ECO:0000313" key="2">
    <source>
        <dbReference type="Proteomes" id="UP000599024"/>
    </source>
</evidence>
<dbReference type="InterPro" id="IPR005358">
    <property type="entry name" value="Puta_zinc/iron-chelating_dom"/>
</dbReference>
<organism evidence="1 2">
    <name type="scientific">Candidatus Desulfatifera sulfidica</name>
    <dbReference type="NCBI Taxonomy" id="2841691"/>
    <lineage>
        <taxon>Bacteria</taxon>
        <taxon>Pseudomonadati</taxon>
        <taxon>Thermodesulfobacteriota</taxon>
        <taxon>Desulfobulbia</taxon>
        <taxon>Desulfobulbales</taxon>
        <taxon>Desulfobulbaceae</taxon>
        <taxon>Candidatus Desulfatifera</taxon>
    </lineage>
</organism>
<dbReference type="AlphaFoldDB" id="A0A8J6TE92"/>
<comment type="caution">
    <text evidence="1">The sequence shown here is derived from an EMBL/GenBank/DDBJ whole genome shotgun (WGS) entry which is preliminary data.</text>
</comment>
<gene>
    <name evidence="1" type="ORF">H8E79_07090</name>
</gene>
<accession>A0A8J6TE92</accession>
<proteinExistence type="predicted"/>
<protein>
    <submittedName>
        <fullName evidence="1">YkgJ family cysteine cluster protein</fullName>
    </submittedName>
</protein>
<dbReference type="Pfam" id="PF03692">
    <property type="entry name" value="CxxCxxCC"/>
    <property type="match status" value="1"/>
</dbReference>
<dbReference type="Proteomes" id="UP000599024">
    <property type="component" value="Unassembled WGS sequence"/>
</dbReference>
<name>A0A8J6TE92_9BACT</name>
<dbReference type="EMBL" id="JACNLK010000061">
    <property type="protein sequence ID" value="MBC8208914.1"/>
    <property type="molecule type" value="Genomic_DNA"/>
</dbReference>
<sequence length="245" mass="28200">MNTPLLPKNVTRIQADEPFTFACHPGVSCFTECCRELELALTPYDCLRLRQATGLNSTELLNRHVIMEQEPHETFPRFYLTMVDDGRASCVFVSPDGCTVYQDRPAACRTYPMGRAAIRQPGNRTEIFHVLVRETHCLGFSEQQEHTAESYNQDQSLEQYNRFNDNLIAILQHDQVRQGRQFSQEQIDSFTLALYDLDRFRHLLQTGQLPEHKSGQITADPDQLADDEALLLWSMDWLSAVLFNN</sequence>
<reference evidence="1 2" key="1">
    <citation type="submission" date="2020-08" db="EMBL/GenBank/DDBJ databases">
        <title>Bridging the membrane lipid divide: bacteria of the FCB group superphylum have the potential to synthesize archaeal ether lipids.</title>
        <authorList>
            <person name="Villanueva L."/>
            <person name="Von Meijenfeldt F.A.B."/>
            <person name="Westbye A.B."/>
            <person name="Yadav S."/>
            <person name="Hopmans E.C."/>
            <person name="Dutilh B.E."/>
            <person name="Sinninghe Damste J.S."/>
        </authorList>
    </citation>
    <scope>NUCLEOTIDE SEQUENCE [LARGE SCALE GENOMIC DNA]</scope>
    <source>
        <strain evidence="1">NIOZ-UU81</strain>
    </source>
</reference>
<dbReference type="PANTHER" id="PTHR35866:SF1">
    <property type="entry name" value="YKGJ FAMILY CYSTEINE CLUSTER PROTEIN"/>
    <property type="match status" value="1"/>
</dbReference>
<dbReference type="PANTHER" id="PTHR35866">
    <property type="entry name" value="PUTATIVE-RELATED"/>
    <property type="match status" value="1"/>
</dbReference>
<evidence type="ECO:0000313" key="1">
    <source>
        <dbReference type="EMBL" id="MBC8208914.1"/>
    </source>
</evidence>